<protein>
    <submittedName>
        <fullName evidence="1">Uncharacterized protein</fullName>
    </submittedName>
</protein>
<evidence type="ECO:0000313" key="1">
    <source>
        <dbReference type="EMBL" id="CAB4174945.1"/>
    </source>
</evidence>
<organism evidence="1">
    <name type="scientific">uncultured Caudovirales phage</name>
    <dbReference type="NCBI Taxonomy" id="2100421"/>
    <lineage>
        <taxon>Viruses</taxon>
        <taxon>Duplodnaviria</taxon>
        <taxon>Heunggongvirae</taxon>
        <taxon>Uroviricota</taxon>
        <taxon>Caudoviricetes</taxon>
        <taxon>Peduoviridae</taxon>
        <taxon>Maltschvirus</taxon>
        <taxon>Maltschvirus maltsch</taxon>
    </lineage>
</organism>
<reference evidence="1" key="1">
    <citation type="submission" date="2020-05" db="EMBL/GenBank/DDBJ databases">
        <authorList>
            <person name="Chiriac C."/>
            <person name="Salcher M."/>
            <person name="Ghai R."/>
            <person name="Kavagutti S V."/>
        </authorList>
    </citation>
    <scope>NUCLEOTIDE SEQUENCE</scope>
</reference>
<dbReference type="EMBL" id="LR796923">
    <property type="protein sequence ID" value="CAB4174945.1"/>
    <property type="molecule type" value="Genomic_DNA"/>
</dbReference>
<gene>
    <name evidence="1" type="ORF">UFOVP972_93</name>
</gene>
<sequence>MRKNTDWKEFIPQETKADCTDSLKLSLREVEEILEKCKEVINS</sequence>
<accession>A0A6J5Q0M6</accession>
<proteinExistence type="predicted"/>
<name>A0A6J5Q0M6_9CAUD</name>